<evidence type="ECO:0000313" key="1">
    <source>
        <dbReference type="EMBL" id="TNN64395.1"/>
    </source>
</evidence>
<dbReference type="Proteomes" id="UP000314294">
    <property type="component" value="Unassembled WGS sequence"/>
</dbReference>
<name>A0A4Z2HGM1_9TELE</name>
<organism evidence="1 2">
    <name type="scientific">Liparis tanakae</name>
    <name type="common">Tanaka's snailfish</name>
    <dbReference type="NCBI Taxonomy" id="230148"/>
    <lineage>
        <taxon>Eukaryota</taxon>
        <taxon>Metazoa</taxon>
        <taxon>Chordata</taxon>
        <taxon>Craniata</taxon>
        <taxon>Vertebrata</taxon>
        <taxon>Euteleostomi</taxon>
        <taxon>Actinopterygii</taxon>
        <taxon>Neopterygii</taxon>
        <taxon>Teleostei</taxon>
        <taxon>Neoteleostei</taxon>
        <taxon>Acanthomorphata</taxon>
        <taxon>Eupercaria</taxon>
        <taxon>Perciformes</taxon>
        <taxon>Cottioidei</taxon>
        <taxon>Cottales</taxon>
        <taxon>Liparidae</taxon>
        <taxon>Liparis</taxon>
    </lineage>
</organism>
<accession>A0A4Z2HGM1</accession>
<evidence type="ECO:0000313" key="2">
    <source>
        <dbReference type="Proteomes" id="UP000314294"/>
    </source>
</evidence>
<sequence length="60" mass="7204">MEGGRGRYREQEQYPPTLPAIVMWMQFDITQYEHKELREEIFAQWQEGFACISVATYGTW</sequence>
<proteinExistence type="predicted"/>
<dbReference type="EMBL" id="SRLO01000253">
    <property type="protein sequence ID" value="TNN64395.1"/>
    <property type="molecule type" value="Genomic_DNA"/>
</dbReference>
<reference evidence="1 2" key="1">
    <citation type="submission" date="2019-03" db="EMBL/GenBank/DDBJ databases">
        <title>First draft genome of Liparis tanakae, snailfish: a comprehensive survey of snailfish specific genes.</title>
        <authorList>
            <person name="Kim W."/>
            <person name="Song I."/>
            <person name="Jeong J.-H."/>
            <person name="Kim D."/>
            <person name="Kim S."/>
            <person name="Ryu S."/>
            <person name="Song J.Y."/>
            <person name="Lee S.K."/>
        </authorList>
    </citation>
    <scope>NUCLEOTIDE SEQUENCE [LARGE SCALE GENOMIC DNA]</scope>
    <source>
        <tissue evidence="1">Muscle</tissue>
    </source>
</reference>
<dbReference type="AlphaFoldDB" id="A0A4Z2HGM1"/>
<gene>
    <name evidence="1" type="ORF">EYF80_025345</name>
</gene>
<comment type="caution">
    <text evidence="1">The sequence shown here is derived from an EMBL/GenBank/DDBJ whole genome shotgun (WGS) entry which is preliminary data.</text>
</comment>
<protein>
    <submittedName>
        <fullName evidence="1">Uncharacterized protein</fullName>
    </submittedName>
</protein>
<keyword evidence="2" id="KW-1185">Reference proteome</keyword>